<dbReference type="SUPFAM" id="SSF51161">
    <property type="entry name" value="Trimeric LpxA-like enzymes"/>
    <property type="match status" value="1"/>
</dbReference>
<dbReference type="Pfam" id="PF00483">
    <property type="entry name" value="NTP_transferase"/>
    <property type="match status" value="1"/>
</dbReference>
<dbReference type="AlphaFoldDB" id="A0A084SZW9"/>
<dbReference type="InterPro" id="IPR050486">
    <property type="entry name" value="Mannose-1P_guanyltransferase"/>
</dbReference>
<evidence type="ECO:0000259" key="1">
    <source>
        <dbReference type="Pfam" id="PF00483"/>
    </source>
</evidence>
<gene>
    <name evidence="2" type="ORF">Q664_05430</name>
</gene>
<evidence type="ECO:0000313" key="2">
    <source>
        <dbReference type="EMBL" id="KFA94004.1"/>
    </source>
</evidence>
<evidence type="ECO:0000313" key="3">
    <source>
        <dbReference type="Proteomes" id="UP000028547"/>
    </source>
</evidence>
<comment type="caution">
    <text evidence="2">The sequence shown here is derived from an EMBL/GenBank/DDBJ whole genome shotgun (WGS) entry which is preliminary data.</text>
</comment>
<dbReference type="RefSeq" id="WP_043390537.1">
    <property type="nucleotide sequence ID" value="NZ_JPMI01000028.1"/>
</dbReference>
<dbReference type="Gene3D" id="3.90.550.10">
    <property type="entry name" value="Spore Coat Polysaccharide Biosynthesis Protein SpsA, Chain A"/>
    <property type="match status" value="1"/>
</dbReference>
<dbReference type="CDD" id="cd06422">
    <property type="entry name" value="NTP_transferase_like_1"/>
    <property type="match status" value="1"/>
</dbReference>
<dbReference type="Proteomes" id="UP000028547">
    <property type="component" value="Unassembled WGS sequence"/>
</dbReference>
<protein>
    <submittedName>
        <fullName evidence="2">Nucleotidyltransferase</fullName>
    </submittedName>
</protein>
<dbReference type="EMBL" id="JPMI01000028">
    <property type="protein sequence ID" value="KFA94004.1"/>
    <property type="molecule type" value="Genomic_DNA"/>
</dbReference>
<dbReference type="GO" id="GO:0016740">
    <property type="term" value="F:transferase activity"/>
    <property type="evidence" value="ECO:0007669"/>
    <property type="project" value="UniProtKB-KW"/>
</dbReference>
<accession>A0A084SZW9</accession>
<feature type="domain" description="Nucleotidyl transferase" evidence="1">
    <location>
        <begin position="2"/>
        <end position="234"/>
    </location>
</feature>
<dbReference type="InterPro" id="IPR029044">
    <property type="entry name" value="Nucleotide-diphossugar_trans"/>
</dbReference>
<dbReference type="SUPFAM" id="SSF53448">
    <property type="entry name" value="Nucleotide-diphospho-sugar transferases"/>
    <property type="match status" value="1"/>
</dbReference>
<name>A0A084SZW9_9BACT</name>
<sequence length="342" mass="36572">MKAMVLCAGLGTRLRPFTERWPKPAMPFLGQPLFRYHLAVLRSAGVQAVGINTHHLPDVMAATARAECERAGLPLHVVHEPVIQGTGGGIRGLRDFLAGDDFIVFNGDILFPVELRPVVAAHRASGAAATMVLLPMPENEKYAAVEMDARQRVRRIARFGPGGEGLSPWHFTGVHIMSSRVFDFMTPEGPEDINRDVYVRMMEAGLTVRGEVVRSYWSDLGTPSRYLSTVRDVLSGQVPLEGLGTDSPFAAAPRAQGNYWANTSAHVGGAQVTGPAHLDAECSLADGVRVGAFVSVGARALVGAGARLERCAILEGTEIAPGEELAEVMAWGAHRVPAPLSA</sequence>
<dbReference type="InterPro" id="IPR011004">
    <property type="entry name" value="Trimer_LpxA-like_sf"/>
</dbReference>
<proteinExistence type="predicted"/>
<dbReference type="InterPro" id="IPR005835">
    <property type="entry name" value="NTP_transferase_dom"/>
</dbReference>
<dbReference type="PANTHER" id="PTHR22572">
    <property type="entry name" value="SUGAR-1-PHOSPHATE GUANYL TRANSFERASE"/>
    <property type="match status" value="1"/>
</dbReference>
<reference evidence="2 3" key="1">
    <citation type="submission" date="2014-07" db="EMBL/GenBank/DDBJ databases">
        <title>Draft Genome Sequence of Gephyronic Acid Producer, Cystobacter violaceus Strain Cb vi76.</title>
        <authorList>
            <person name="Stevens D.C."/>
            <person name="Young J."/>
            <person name="Carmichael R."/>
            <person name="Tan J."/>
            <person name="Taylor R.E."/>
        </authorList>
    </citation>
    <scope>NUCLEOTIDE SEQUENCE [LARGE SCALE GENOMIC DNA]</scope>
    <source>
        <strain evidence="2 3">Cb vi76</strain>
    </source>
</reference>
<keyword evidence="2" id="KW-0808">Transferase</keyword>
<organism evidence="2 3">
    <name type="scientific">Archangium violaceum Cb vi76</name>
    <dbReference type="NCBI Taxonomy" id="1406225"/>
    <lineage>
        <taxon>Bacteria</taxon>
        <taxon>Pseudomonadati</taxon>
        <taxon>Myxococcota</taxon>
        <taxon>Myxococcia</taxon>
        <taxon>Myxococcales</taxon>
        <taxon>Cystobacterineae</taxon>
        <taxon>Archangiaceae</taxon>
        <taxon>Archangium</taxon>
    </lineage>
</organism>